<reference evidence="2 3" key="1">
    <citation type="journal article" date="2018" name="Evol. Lett.">
        <title>Horizontal gene cluster transfer increased hallucinogenic mushroom diversity.</title>
        <authorList>
            <person name="Reynolds H.T."/>
            <person name="Vijayakumar V."/>
            <person name="Gluck-Thaler E."/>
            <person name="Korotkin H.B."/>
            <person name="Matheny P.B."/>
            <person name="Slot J.C."/>
        </authorList>
    </citation>
    <scope>NUCLEOTIDE SEQUENCE [LARGE SCALE GENOMIC DNA]</scope>
    <source>
        <strain evidence="2 3">SRW20</strain>
    </source>
</reference>
<name>A0A409Y2R9_9AGAR</name>
<dbReference type="InParanoid" id="A0A409Y2R9"/>
<feature type="region of interest" description="Disordered" evidence="1">
    <location>
        <begin position="1"/>
        <end position="102"/>
    </location>
</feature>
<gene>
    <name evidence="2" type="ORF">CVT26_006692</name>
</gene>
<evidence type="ECO:0000256" key="1">
    <source>
        <dbReference type="SAM" id="MobiDB-lite"/>
    </source>
</evidence>
<protein>
    <submittedName>
        <fullName evidence="2">Uncharacterized protein</fullName>
    </submittedName>
</protein>
<sequence length="102" mass="10799">MKPQKNPMMKGSSTTHDKFTDKEAKAMAAQQSRAHNTGLSKEERELGAAKAAVINKGKARPQQTAHKFDPHREPQMEGSNEATAEGEGAGVTSSGNGNLGIP</sequence>
<keyword evidence="3" id="KW-1185">Reference proteome</keyword>
<feature type="compositionally biased region" description="Polar residues" evidence="1">
    <location>
        <begin position="29"/>
        <end position="39"/>
    </location>
</feature>
<comment type="caution">
    <text evidence="2">The sequence shown here is derived from an EMBL/GenBank/DDBJ whole genome shotgun (WGS) entry which is preliminary data.</text>
</comment>
<proteinExistence type="predicted"/>
<evidence type="ECO:0000313" key="2">
    <source>
        <dbReference type="EMBL" id="PPQ97299.1"/>
    </source>
</evidence>
<feature type="compositionally biased region" description="Basic and acidic residues" evidence="1">
    <location>
        <begin position="15"/>
        <end position="25"/>
    </location>
</feature>
<dbReference type="Proteomes" id="UP000284706">
    <property type="component" value="Unassembled WGS sequence"/>
</dbReference>
<feature type="compositionally biased region" description="Basic and acidic residues" evidence="1">
    <location>
        <begin position="66"/>
        <end position="75"/>
    </location>
</feature>
<accession>A0A409Y2R9</accession>
<evidence type="ECO:0000313" key="3">
    <source>
        <dbReference type="Proteomes" id="UP000284706"/>
    </source>
</evidence>
<dbReference type="EMBL" id="NHYE01001269">
    <property type="protein sequence ID" value="PPQ97299.1"/>
    <property type="molecule type" value="Genomic_DNA"/>
</dbReference>
<organism evidence="2 3">
    <name type="scientific">Gymnopilus dilepis</name>
    <dbReference type="NCBI Taxonomy" id="231916"/>
    <lineage>
        <taxon>Eukaryota</taxon>
        <taxon>Fungi</taxon>
        <taxon>Dikarya</taxon>
        <taxon>Basidiomycota</taxon>
        <taxon>Agaricomycotina</taxon>
        <taxon>Agaricomycetes</taxon>
        <taxon>Agaricomycetidae</taxon>
        <taxon>Agaricales</taxon>
        <taxon>Agaricineae</taxon>
        <taxon>Hymenogastraceae</taxon>
        <taxon>Gymnopilus</taxon>
    </lineage>
</organism>
<dbReference type="AlphaFoldDB" id="A0A409Y2R9"/>